<dbReference type="AlphaFoldDB" id="A0A660SFG4"/>
<accession>A0A660SFG4</accession>
<reference evidence="2 3" key="1">
    <citation type="submission" date="2018-06" db="EMBL/GenBank/DDBJ databases">
        <title>Extensive metabolic versatility and redundancy in microbially diverse, dynamic hydrothermal sediments.</title>
        <authorList>
            <person name="Dombrowski N."/>
            <person name="Teske A."/>
            <person name="Baker B.J."/>
        </authorList>
    </citation>
    <scope>NUCLEOTIDE SEQUENCE [LARGE SCALE GENOMIC DNA]</scope>
    <source>
        <strain evidence="2">B36_G15</strain>
    </source>
</reference>
<protein>
    <recommendedName>
        <fullName evidence="1">Secretion system C-terminal sorting domain-containing protein</fullName>
    </recommendedName>
</protein>
<dbReference type="EMBL" id="QNBE01000134">
    <property type="protein sequence ID" value="RKX68740.1"/>
    <property type="molecule type" value="Genomic_DNA"/>
</dbReference>
<dbReference type="Proteomes" id="UP000268469">
    <property type="component" value="Unassembled WGS sequence"/>
</dbReference>
<dbReference type="NCBIfam" id="TIGR04183">
    <property type="entry name" value="Por_Secre_tail"/>
    <property type="match status" value="1"/>
</dbReference>
<name>A0A660SFG4_UNCW3</name>
<gene>
    <name evidence="2" type="ORF">DRP53_10090</name>
</gene>
<proteinExistence type="predicted"/>
<feature type="domain" description="Secretion system C-terminal sorting" evidence="1">
    <location>
        <begin position="127"/>
        <end position="178"/>
    </location>
</feature>
<comment type="caution">
    <text evidence="2">The sequence shown here is derived from an EMBL/GenBank/DDBJ whole genome shotgun (WGS) entry which is preliminary data.</text>
</comment>
<dbReference type="Pfam" id="PF18962">
    <property type="entry name" value="Por_Secre_tail"/>
    <property type="match status" value="1"/>
</dbReference>
<organism evidence="2 3">
    <name type="scientific">candidate division WOR-3 bacterium</name>
    <dbReference type="NCBI Taxonomy" id="2052148"/>
    <lineage>
        <taxon>Bacteria</taxon>
        <taxon>Bacteria division WOR-3</taxon>
    </lineage>
</organism>
<dbReference type="InterPro" id="IPR026444">
    <property type="entry name" value="Secre_tail"/>
</dbReference>
<evidence type="ECO:0000259" key="1">
    <source>
        <dbReference type="Pfam" id="PF18962"/>
    </source>
</evidence>
<evidence type="ECO:0000313" key="2">
    <source>
        <dbReference type="EMBL" id="RKX68740.1"/>
    </source>
</evidence>
<evidence type="ECO:0000313" key="3">
    <source>
        <dbReference type="Proteomes" id="UP000268469"/>
    </source>
</evidence>
<sequence length="180" mass="20996">MYLYLGWPPGGTHYRIWILDGDSSGPDTLYYDTILPPEREHWLPTPIYDDDGLFFVFWIQVGNYPNCFALAEDQAQEDTIPDWYYAGHFGHGFPRNDFLIRVYVNRNPRIGESTAPQPFLNLATLTNGNLDIEKGLKITIYDATGRRLRTQNFTSLPTGIYFVKIEREEQSYRRKIIIIH</sequence>